<dbReference type="InterPro" id="IPR027417">
    <property type="entry name" value="P-loop_NTPase"/>
</dbReference>
<proteinExistence type="predicted"/>
<dbReference type="Pfam" id="PF04665">
    <property type="entry name" value="Pox_A32"/>
    <property type="match status" value="1"/>
</dbReference>
<reference evidence="1" key="1">
    <citation type="submission" date="2013-07" db="EMBL/GenBank/DDBJ databases">
        <title>The genome of an arbuscular mycorrhizal fungus provides insights into the evolution of the oldest plant symbiosis.</title>
        <authorList>
            <consortium name="DOE Joint Genome Institute"/>
            <person name="Tisserant E."/>
            <person name="Malbreil M."/>
            <person name="Kuo A."/>
            <person name="Kohler A."/>
            <person name="Symeonidi A."/>
            <person name="Balestrini R."/>
            <person name="Charron P."/>
            <person name="Duensing N."/>
            <person name="Frei-dit-Frey N."/>
            <person name="Gianinazzi-Pearson V."/>
            <person name="Gilbert B."/>
            <person name="Handa Y."/>
            <person name="Hijri M."/>
            <person name="Kaul R."/>
            <person name="Kawaguchi M."/>
            <person name="Krajinski F."/>
            <person name="Lammers P."/>
            <person name="Lapierre D."/>
            <person name="Masclaux F.G."/>
            <person name="Murat C."/>
            <person name="Morin E."/>
            <person name="Ndikumana S."/>
            <person name="Pagni M."/>
            <person name="Petitpierre D."/>
            <person name="Requena N."/>
            <person name="Rosikiewicz P."/>
            <person name="Riley R."/>
            <person name="Saito K."/>
            <person name="San Clemente H."/>
            <person name="Shapiro H."/>
            <person name="van Tuinen D."/>
            <person name="Becard G."/>
            <person name="Bonfante P."/>
            <person name="Paszkowski U."/>
            <person name="Shachar-Hill Y."/>
            <person name="Young J.P."/>
            <person name="Sanders I.R."/>
            <person name="Henrissat B."/>
            <person name="Rensing S.A."/>
            <person name="Grigoriev I.V."/>
            <person name="Corradi N."/>
            <person name="Roux C."/>
            <person name="Martin F."/>
        </authorList>
    </citation>
    <scope>NUCLEOTIDE SEQUENCE</scope>
    <source>
        <strain evidence="1">DAOM 197198</strain>
    </source>
</reference>
<name>U9SRX2_RHIID</name>
<dbReference type="VEuPathDB" id="FungiDB:RhiirFUN_017261"/>
<dbReference type="HOGENOM" id="CLU_055169_0_0_1"/>
<dbReference type="EMBL" id="KI298587">
    <property type="protein sequence ID" value="ERZ98649.1"/>
    <property type="molecule type" value="Genomic_DNA"/>
</dbReference>
<dbReference type="SUPFAM" id="SSF52540">
    <property type="entry name" value="P-loop containing nucleoside triphosphate hydrolases"/>
    <property type="match status" value="1"/>
</dbReference>
<gene>
    <name evidence="1" type="ORF">GLOINDRAFT_10319</name>
</gene>
<dbReference type="InterPro" id="IPR006758">
    <property type="entry name" value="A32L"/>
</dbReference>
<protein>
    <submittedName>
        <fullName evidence="1">Uncharacterized protein</fullName>
    </submittedName>
</protein>
<dbReference type="AlphaFoldDB" id="U9SRX2"/>
<sequence length="282" mass="32040">MRVRDDLLSAQKAVIEKDSLLQETNSLLLEHISKTSSESKQNEAIGGDKGLEKACNHLHNSITNHIHLKVMHFQSDTQKNQKTGLPPMKLRLLDMDELVTGKSGSGKTNLLRNLVLGDKDEYVQGGEEGGSRYIKCNDLIVCGYYPDEPKWGYVRYIYNMIAKDPKAPFYEDISFKYIPPERIPSTRAFSPERSTLIIFEDLCLAPEHIQNRISQFFGNGRHRNISSIYVTQKYHKVPTFIRENISHLVMYNGGGSQQDVSKIVGRYTDDVKNASIVINSYL</sequence>
<accession>U9SRX2</accession>
<organism evidence="1">
    <name type="scientific">Rhizophagus irregularis (strain DAOM 181602 / DAOM 197198 / MUCL 43194)</name>
    <name type="common">Arbuscular mycorrhizal fungus</name>
    <name type="synonym">Glomus intraradices</name>
    <dbReference type="NCBI Taxonomy" id="747089"/>
    <lineage>
        <taxon>Eukaryota</taxon>
        <taxon>Fungi</taxon>
        <taxon>Fungi incertae sedis</taxon>
        <taxon>Mucoromycota</taxon>
        <taxon>Glomeromycotina</taxon>
        <taxon>Glomeromycetes</taxon>
        <taxon>Glomerales</taxon>
        <taxon>Glomeraceae</taxon>
        <taxon>Rhizophagus</taxon>
    </lineage>
</organism>
<evidence type="ECO:0000313" key="1">
    <source>
        <dbReference type="EMBL" id="ERZ98649.1"/>
    </source>
</evidence>